<sequence length="51" mass="5807">MFDSLMLPYLRPLCHMGPFSSNDASSALFDAVILPQFRNKVRPPYCPEMVC</sequence>
<dbReference type="Proteomes" id="UP001232148">
    <property type="component" value="Unassembled WGS sequence"/>
</dbReference>
<evidence type="ECO:0000313" key="1">
    <source>
        <dbReference type="EMBL" id="KAK2028136.1"/>
    </source>
</evidence>
<gene>
    <name evidence="1" type="ORF">LX32DRAFT_640272</name>
</gene>
<reference evidence="1" key="1">
    <citation type="submission" date="2021-06" db="EMBL/GenBank/DDBJ databases">
        <title>Comparative genomics, transcriptomics and evolutionary studies reveal genomic signatures of adaptation to plant cell wall in hemibiotrophic fungi.</title>
        <authorList>
            <consortium name="DOE Joint Genome Institute"/>
            <person name="Baroncelli R."/>
            <person name="Diaz J.F."/>
            <person name="Benocci T."/>
            <person name="Peng M."/>
            <person name="Battaglia E."/>
            <person name="Haridas S."/>
            <person name="Andreopoulos W."/>
            <person name="Labutti K."/>
            <person name="Pangilinan J."/>
            <person name="Floch G.L."/>
            <person name="Makela M.R."/>
            <person name="Henrissat B."/>
            <person name="Grigoriev I.V."/>
            <person name="Crouch J.A."/>
            <person name="De Vries R.P."/>
            <person name="Sukno S.A."/>
            <person name="Thon M.R."/>
        </authorList>
    </citation>
    <scope>NUCLEOTIDE SEQUENCE</scope>
    <source>
        <strain evidence="1">MAFF235873</strain>
    </source>
</reference>
<comment type="caution">
    <text evidence="1">The sequence shown here is derived from an EMBL/GenBank/DDBJ whole genome shotgun (WGS) entry which is preliminary data.</text>
</comment>
<name>A0AAD9LZB0_9PEZI</name>
<accession>A0AAD9LZB0</accession>
<dbReference type="AlphaFoldDB" id="A0AAD9LZB0"/>
<organism evidence="1 2">
    <name type="scientific">Colletotrichum zoysiae</name>
    <dbReference type="NCBI Taxonomy" id="1216348"/>
    <lineage>
        <taxon>Eukaryota</taxon>
        <taxon>Fungi</taxon>
        <taxon>Dikarya</taxon>
        <taxon>Ascomycota</taxon>
        <taxon>Pezizomycotina</taxon>
        <taxon>Sordariomycetes</taxon>
        <taxon>Hypocreomycetidae</taxon>
        <taxon>Glomerellales</taxon>
        <taxon>Glomerellaceae</taxon>
        <taxon>Colletotrichum</taxon>
        <taxon>Colletotrichum graminicola species complex</taxon>
    </lineage>
</organism>
<proteinExistence type="predicted"/>
<protein>
    <submittedName>
        <fullName evidence="1">Uncharacterized protein</fullName>
    </submittedName>
</protein>
<keyword evidence="2" id="KW-1185">Reference proteome</keyword>
<dbReference type="EMBL" id="MU842883">
    <property type="protein sequence ID" value="KAK2028136.1"/>
    <property type="molecule type" value="Genomic_DNA"/>
</dbReference>
<evidence type="ECO:0000313" key="2">
    <source>
        <dbReference type="Proteomes" id="UP001232148"/>
    </source>
</evidence>